<dbReference type="Pfam" id="PF00004">
    <property type="entry name" value="AAA"/>
    <property type="match status" value="1"/>
</dbReference>
<comment type="function">
    <text evidence="9">ATP-dependent serine protease that mediates the selective degradation of mutant and abnormal proteins as well as certain short-lived regulatory proteins. Required for cellular homeostasis and for survival from DNA damage and developmental changes induced by stress. Degrades polypeptides processively to yield small peptide fragments that are 5 to 10 amino acids long. Binds to DNA in a double-stranded, site-specific manner.</text>
</comment>
<evidence type="ECO:0000256" key="2">
    <source>
        <dbReference type="ARBA" id="ARBA00022490"/>
    </source>
</evidence>
<sequence length="800" mass="86843">MTEQKSPEPVQAPGASGPQLPELPEDAIIIVPVRNFVMFPDVVMPMAIGRPASINAAQAAVRQSLPVGILAQRDAGVDNPAPNDMHRMGTIANVLRYVTAQDDTHHLILQGETRFRVVEFLEGWPFLVARVARVAEPESDAPEIEARIINLRRQALETVELLPQAPQGLGDAIRNIGSASTLADTVAAYLDMGADEKQEILETVALDVRLDKVSRALAQRLQVLRLSAEIGRDVQETLGSRQREALLREQMAAIQRQLGEDDGKAAEVAEISEKIEKAGMPADVEAQARKELRRLESTPDGAAEHGIIRTYLDWLTELPWQLPEEKPIDIAEARAVLDADHYGLEKIKRRIVEYLAVRKLAPEGKAPILCFVGPPGVGKTSLGQSIARAMGRPFVRVSLGGVHDEAEIRGHRRTYIGALPGNIIQAIRKAGTRDCVMMLDEIDKLGQGMHGDPSAAMLEVLDPEQNGTFRDNYLALPFDLSRVVFIATANMLDSIPGPLRDRMEIISLAGYTEEEKLAIARRYLVRRQLEANGVTAEQVTVSDAVLEAIIRFYTREAGVRNLEREIGKTIRHAAVRIAEGTASHVDITPDDLQEILGGRIFENEVAQRTSVPGVATGMAWTPVGGDILFIEATMMPGNGRLILTGQLGDVMKESAQAALSLVKSRADALGITRETFEKNDVHVHVPAGATPKDGPSAGVAMFLALTSLFTGRTVRSDTSMTGEISLRGLVLPVGGIKEKVVAAAGAGITRVMLPARNRRDFDDIPISARDKLEFIWLETVEDALAAGLEPVSTQEDGAPS</sequence>
<organism evidence="16 17">
    <name type="scientific">Sphingobium lignivorans</name>
    <dbReference type="NCBI Taxonomy" id="2735886"/>
    <lineage>
        <taxon>Bacteria</taxon>
        <taxon>Pseudomonadati</taxon>
        <taxon>Pseudomonadota</taxon>
        <taxon>Alphaproteobacteria</taxon>
        <taxon>Sphingomonadales</taxon>
        <taxon>Sphingomonadaceae</taxon>
        <taxon>Sphingobium</taxon>
    </lineage>
</organism>
<dbReference type="SUPFAM" id="SSF52540">
    <property type="entry name" value="P-loop containing nucleoside triphosphate hydrolases"/>
    <property type="match status" value="1"/>
</dbReference>
<evidence type="ECO:0000256" key="12">
    <source>
        <dbReference type="RuleBase" id="RU000591"/>
    </source>
</evidence>
<gene>
    <name evidence="9" type="primary">lon</name>
    <name evidence="16" type="ORF">HNP60_003170</name>
</gene>
<dbReference type="HAMAP" id="MF_01973">
    <property type="entry name" value="lon_bact"/>
    <property type="match status" value="1"/>
</dbReference>
<keyword evidence="4 9" id="KW-0547">Nucleotide-binding</keyword>
<dbReference type="InterPro" id="IPR008269">
    <property type="entry name" value="Lon_proteolytic"/>
</dbReference>
<dbReference type="InterPro" id="IPR008268">
    <property type="entry name" value="Peptidase_S16_AS"/>
</dbReference>
<keyword evidence="5 9" id="KW-0378">Hydrolase</keyword>
<dbReference type="Gene3D" id="1.20.5.5270">
    <property type="match status" value="1"/>
</dbReference>
<dbReference type="Pfam" id="PF02190">
    <property type="entry name" value="LON_substr_bdg"/>
    <property type="match status" value="1"/>
</dbReference>
<evidence type="ECO:0000256" key="10">
    <source>
        <dbReference type="PIRNR" id="PIRNR001174"/>
    </source>
</evidence>
<dbReference type="InterPro" id="IPR046336">
    <property type="entry name" value="Lon_prtase_N_sf"/>
</dbReference>
<keyword evidence="3 9" id="KW-0645">Protease</keyword>
<dbReference type="InterPro" id="IPR003959">
    <property type="entry name" value="ATPase_AAA_core"/>
</dbReference>
<comment type="caution">
    <text evidence="16">The sequence shown here is derived from an EMBL/GenBank/DDBJ whole genome shotgun (WGS) entry which is preliminary data.</text>
</comment>
<keyword evidence="7 9" id="KW-0067">ATP-binding</keyword>
<dbReference type="InterPro" id="IPR003111">
    <property type="entry name" value="Lon_prtase_N"/>
</dbReference>
<comment type="subcellular location">
    <subcellularLocation>
        <location evidence="1 9 10">Cytoplasm</location>
    </subcellularLocation>
</comment>
<dbReference type="GO" id="GO:0006508">
    <property type="term" value="P:proteolysis"/>
    <property type="evidence" value="ECO:0007669"/>
    <property type="project" value="UniProtKB-KW"/>
</dbReference>
<evidence type="ECO:0000256" key="6">
    <source>
        <dbReference type="ARBA" id="ARBA00022825"/>
    </source>
</evidence>
<dbReference type="Gene3D" id="2.30.130.40">
    <property type="entry name" value="LON domain-like"/>
    <property type="match status" value="1"/>
</dbReference>
<dbReference type="PROSITE" id="PS51787">
    <property type="entry name" value="LON_N"/>
    <property type="match status" value="1"/>
</dbReference>
<feature type="domain" description="Lon proteolytic" evidence="14">
    <location>
        <begin position="609"/>
        <end position="790"/>
    </location>
</feature>
<evidence type="ECO:0000256" key="7">
    <source>
        <dbReference type="ARBA" id="ARBA00022840"/>
    </source>
</evidence>
<dbReference type="InterPro" id="IPR004815">
    <property type="entry name" value="Lon_bac/euk-typ"/>
</dbReference>
<dbReference type="Gene3D" id="3.30.230.10">
    <property type="match status" value="1"/>
</dbReference>
<proteinExistence type="evidence at transcript level"/>
<dbReference type="PROSITE" id="PS01046">
    <property type="entry name" value="LON_SER"/>
    <property type="match status" value="1"/>
</dbReference>
<dbReference type="NCBIfam" id="TIGR00763">
    <property type="entry name" value="lon"/>
    <property type="match status" value="1"/>
</dbReference>
<feature type="binding site" evidence="9">
    <location>
        <begin position="373"/>
        <end position="380"/>
    </location>
    <ligand>
        <name>ATP</name>
        <dbReference type="ChEBI" id="CHEBI:30616"/>
    </ligand>
</feature>
<keyword evidence="17" id="KW-1185">Reference proteome</keyword>
<evidence type="ECO:0000313" key="16">
    <source>
        <dbReference type="EMBL" id="MBB5987196.1"/>
    </source>
</evidence>
<evidence type="ECO:0000313" key="17">
    <source>
        <dbReference type="Proteomes" id="UP001138540"/>
    </source>
</evidence>
<feature type="region of interest" description="Disordered" evidence="13">
    <location>
        <begin position="1"/>
        <end position="21"/>
    </location>
</feature>
<feature type="active site" evidence="9 11">
    <location>
        <position position="696"/>
    </location>
</feature>
<comment type="catalytic activity">
    <reaction evidence="9 10 11">
        <text>Hydrolysis of proteins in presence of ATP.</text>
        <dbReference type="EC" id="3.4.21.53"/>
    </reaction>
</comment>
<evidence type="ECO:0000259" key="15">
    <source>
        <dbReference type="PROSITE" id="PS51787"/>
    </source>
</evidence>
<evidence type="ECO:0000256" key="4">
    <source>
        <dbReference type="ARBA" id="ARBA00022741"/>
    </source>
</evidence>
<evidence type="ECO:0000256" key="5">
    <source>
        <dbReference type="ARBA" id="ARBA00022801"/>
    </source>
</evidence>
<keyword evidence="6 9" id="KW-0720">Serine protease</keyword>
<dbReference type="Pfam" id="PF22667">
    <property type="entry name" value="Lon_lid"/>
    <property type="match status" value="1"/>
</dbReference>
<dbReference type="InterPro" id="IPR027417">
    <property type="entry name" value="P-loop_NTPase"/>
</dbReference>
<keyword evidence="8 9" id="KW-0346">Stress response</keyword>
<dbReference type="InterPro" id="IPR003593">
    <property type="entry name" value="AAA+_ATPase"/>
</dbReference>
<evidence type="ECO:0000256" key="11">
    <source>
        <dbReference type="PROSITE-ProRule" id="PRU01122"/>
    </source>
</evidence>
<dbReference type="InterPro" id="IPR020568">
    <property type="entry name" value="Ribosomal_Su5_D2-typ_SF"/>
</dbReference>
<dbReference type="SMART" id="SM00382">
    <property type="entry name" value="AAA"/>
    <property type="match status" value="1"/>
</dbReference>
<dbReference type="Gene3D" id="3.40.50.300">
    <property type="entry name" value="P-loop containing nucleotide triphosphate hydrolases"/>
    <property type="match status" value="1"/>
</dbReference>
<dbReference type="InterPro" id="IPR015947">
    <property type="entry name" value="PUA-like_sf"/>
</dbReference>
<dbReference type="PANTHER" id="PTHR10046">
    <property type="entry name" value="ATP DEPENDENT LON PROTEASE FAMILY MEMBER"/>
    <property type="match status" value="1"/>
</dbReference>
<dbReference type="Gene3D" id="1.20.58.1480">
    <property type="match status" value="1"/>
</dbReference>
<comment type="similarity">
    <text evidence="9 10 11 12">Belongs to the peptidase S16 family.</text>
</comment>
<dbReference type="EC" id="3.4.21.53" evidence="9 10"/>
<evidence type="ECO:0000259" key="14">
    <source>
        <dbReference type="PROSITE" id="PS51786"/>
    </source>
</evidence>
<comment type="subunit">
    <text evidence="9 10">Homohexamer. Organized in a ring with a central cavity.</text>
</comment>
<evidence type="ECO:0000256" key="8">
    <source>
        <dbReference type="ARBA" id="ARBA00023016"/>
    </source>
</evidence>
<protein>
    <recommendedName>
        <fullName evidence="9 10">Lon protease</fullName>
        <ecNumber evidence="9 10">3.4.21.53</ecNumber>
    </recommendedName>
    <alternativeName>
        <fullName evidence="9">ATP-dependent protease La</fullName>
    </alternativeName>
</protein>
<dbReference type="SUPFAM" id="SSF88697">
    <property type="entry name" value="PUA domain-like"/>
    <property type="match status" value="1"/>
</dbReference>
<dbReference type="InterPro" id="IPR027543">
    <property type="entry name" value="Lon_bac"/>
</dbReference>
<dbReference type="InterPro" id="IPR054594">
    <property type="entry name" value="Lon_lid"/>
</dbReference>
<evidence type="ECO:0000256" key="13">
    <source>
        <dbReference type="SAM" id="MobiDB-lite"/>
    </source>
</evidence>
<dbReference type="RefSeq" id="WP_260394949.1">
    <property type="nucleotide sequence ID" value="NZ_JACHKA010000001.1"/>
</dbReference>
<accession>A0ABR6NIU2</accession>
<dbReference type="InterPro" id="IPR027065">
    <property type="entry name" value="Lon_Prtase"/>
</dbReference>
<dbReference type="Proteomes" id="UP001138540">
    <property type="component" value="Unassembled WGS sequence"/>
</dbReference>
<feature type="active site" evidence="9 11">
    <location>
        <position position="739"/>
    </location>
</feature>
<name>A0ABR6NIU2_9SPHN</name>
<dbReference type="CDD" id="cd19500">
    <property type="entry name" value="RecA-like_Lon"/>
    <property type="match status" value="1"/>
</dbReference>
<evidence type="ECO:0000256" key="9">
    <source>
        <dbReference type="HAMAP-Rule" id="MF_01973"/>
    </source>
</evidence>
<dbReference type="PROSITE" id="PS51786">
    <property type="entry name" value="LON_PROTEOLYTIC"/>
    <property type="match status" value="1"/>
</dbReference>
<dbReference type="SMART" id="SM00464">
    <property type="entry name" value="LON"/>
    <property type="match status" value="1"/>
</dbReference>
<dbReference type="EMBL" id="JACHKA010000001">
    <property type="protein sequence ID" value="MBB5987196.1"/>
    <property type="molecule type" value="Genomic_DNA"/>
</dbReference>
<reference evidence="16 17" key="1">
    <citation type="submission" date="2020-08" db="EMBL/GenBank/DDBJ databases">
        <title>Exploring microbial biodiversity for novel pathways involved in the catabolism of aromatic compounds derived from lignin.</title>
        <authorList>
            <person name="Elkins J."/>
        </authorList>
    </citation>
    <scope>NUCLEOTIDE SEQUENCE [LARGE SCALE GENOMIC DNA]</scope>
    <source>
        <strain evidence="16 17">B1D3A</strain>
    </source>
</reference>
<dbReference type="Pfam" id="PF05362">
    <property type="entry name" value="Lon_C"/>
    <property type="match status" value="1"/>
</dbReference>
<dbReference type="GO" id="GO:0004252">
    <property type="term" value="F:serine-type endopeptidase activity"/>
    <property type="evidence" value="ECO:0007669"/>
    <property type="project" value="UniProtKB-EC"/>
</dbReference>
<evidence type="ECO:0000256" key="3">
    <source>
        <dbReference type="ARBA" id="ARBA00022670"/>
    </source>
</evidence>
<dbReference type="PRINTS" id="PR00830">
    <property type="entry name" value="ENDOLAPTASE"/>
</dbReference>
<dbReference type="SUPFAM" id="SSF54211">
    <property type="entry name" value="Ribosomal protein S5 domain 2-like"/>
    <property type="match status" value="1"/>
</dbReference>
<dbReference type="PIRSF" id="PIRSF001174">
    <property type="entry name" value="Lon_proteas"/>
    <property type="match status" value="1"/>
</dbReference>
<dbReference type="InterPro" id="IPR014721">
    <property type="entry name" value="Ribsml_uS5_D2-typ_fold_subgr"/>
</dbReference>
<evidence type="ECO:0000256" key="1">
    <source>
        <dbReference type="ARBA" id="ARBA00004496"/>
    </source>
</evidence>
<dbReference type="Gene3D" id="1.10.8.60">
    <property type="match status" value="1"/>
</dbReference>
<comment type="induction">
    <text evidence="9">By heat shock.</text>
</comment>
<feature type="domain" description="Lon N-terminal" evidence="15">
    <location>
        <begin position="28"/>
        <end position="221"/>
    </location>
</feature>
<keyword evidence="2 9" id="KW-0963">Cytoplasm</keyword>